<keyword evidence="3" id="KW-1185">Reference proteome</keyword>
<evidence type="ECO:0000256" key="1">
    <source>
        <dbReference type="SAM" id="SignalP"/>
    </source>
</evidence>
<feature type="chain" id="PRO_5032701080" description="Secreted protein" evidence="1">
    <location>
        <begin position="22"/>
        <end position="90"/>
    </location>
</feature>
<proteinExistence type="predicted"/>
<organism evidence="2 3">
    <name type="scientific">Ficedula albicollis</name>
    <name type="common">Collared flycatcher</name>
    <name type="synonym">Muscicapa albicollis</name>
    <dbReference type="NCBI Taxonomy" id="59894"/>
    <lineage>
        <taxon>Eukaryota</taxon>
        <taxon>Metazoa</taxon>
        <taxon>Chordata</taxon>
        <taxon>Craniata</taxon>
        <taxon>Vertebrata</taxon>
        <taxon>Euteleostomi</taxon>
        <taxon>Archelosauria</taxon>
        <taxon>Archosauria</taxon>
        <taxon>Dinosauria</taxon>
        <taxon>Saurischia</taxon>
        <taxon>Theropoda</taxon>
        <taxon>Coelurosauria</taxon>
        <taxon>Aves</taxon>
        <taxon>Neognathae</taxon>
        <taxon>Neoaves</taxon>
        <taxon>Telluraves</taxon>
        <taxon>Australaves</taxon>
        <taxon>Passeriformes</taxon>
        <taxon>Muscicapidae</taxon>
        <taxon>Ficedula</taxon>
    </lineage>
</organism>
<dbReference type="AlphaFoldDB" id="A0A803V4C0"/>
<sequence>VQDCILFFFICASLSAHPCRALLSAFAQDECREFRDLFKRGKLSCTRENDPVRDASGKQHSNKCIMVGNLSSLEHPEKCVKSPKSELCTA</sequence>
<dbReference type="Ensembl" id="ENSFALT00000042014.1">
    <property type="protein sequence ID" value="ENSFALP00000017576.1"/>
    <property type="gene ID" value="ENSFALG00000027143.1"/>
</dbReference>
<dbReference type="Gene3D" id="3.30.60.30">
    <property type="match status" value="1"/>
</dbReference>
<dbReference type="GeneTree" id="ENSGT01030000235706"/>
<evidence type="ECO:0000313" key="2">
    <source>
        <dbReference type="Ensembl" id="ENSFALP00000017576.1"/>
    </source>
</evidence>
<evidence type="ECO:0000313" key="3">
    <source>
        <dbReference type="Proteomes" id="UP000016665"/>
    </source>
</evidence>
<name>A0A803V4C0_FICAL</name>
<dbReference type="Proteomes" id="UP000016665">
    <property type="component" value="Chromosome 13"/>
</dbReference>
<accession>A0A803V4C0</accession>
<dbReference type="SUPFAM" id="SSF100895">
    <property type="entry name" value="Kazal-type serine protease inhibitors"/>
    <property type="match status" value="1"/>
</dbReference>
<keyword evidence="1" id="KW-0732">Signal</keyword>
<reference evidence="2 3" key="1">
    <citation type="journal article" date="2012" name="Nature">
        <title>The genomic landscape of species divergence in Ficedula flycatchers.</title>
        <authorList>
            <person name="Ellegren H."/>
            <person name="Smeds L."/>
            <person name="Burri R."/>
            <person name="Olason P.I."/>
            <person name="Backstrom N."/>
            <person name="Kawakami T."/>
            <person name="Kunstner A."/>
            <person name="Makinen H."/>
            <person name="Nadachowska-Brzyska K."/>
            <person name="Qvarnstrom A."/>
            <person name="Uebbing S."/>
            <person name="Wolf J.B."/>
        </authorList>
    </citation>
    <scope>NUCLEOTIDE SEQUENCE [LARGE SCALE GENOMIC DNA]</scope>
</reference>
<protein>
    <recommendedName>
        <fullName evidence="4">Secreted protein</fullName>
    </recommendedName>
</protein>
<dbReference type="InterPro" id="IPR036058">
    <property type="entry name" value="Kazal_dom_sf"/>
</dbReference>
<reference evidence="2" key="2">
    <citation type="submission" date="2025-08" db="UniProtKB">
        <authorList>
            <consortium name="Ensembl"/>
        </authorList>
    </citation>
    <scope>IDENTIFICATION</scope>
</reference>
<reference evidence="2" key="3">
    <citation type="submission" date="2025-09" db="UniProtKB">
        <authorList>
            <consortium name="Ensembl"/>
        </authorList>
    </citation>
    <scope>IDENTIFICATION</scope>
</reference>
<evidence type="ECO:0008006" key="4">
    <source>
        <dbReference type="Google" id="ProtNLM"/>
    </source>
</evidence>
<feature type="signal peptide" evidence="1">
    <location>
        <begin position="1"/>
        <end position="21"/>
    </location>
</feature>